<dbReference type="PROSITE" id="PS51450">
    <property type="entry name" value="LRR"/>
    <property type="match status" value="1"/>
</dbReference>
<dbReference type="PANTHER" id="PTHR33463">
    <property type="entry name" value="NB-ARC DOMAIN-CONTAINING PROTEIN-RELATED"/>
    <property type="match status" value="1"/>
</dbReference>
<dbReference type="Proteomes" id="UP000515121">
    <property type="component" value="Unplaced"/>
</dbReference>
<dbReference type="GO" id="GO:0007165">
    <property type="term" value="P:signal transduction"/>
    <property type="evidence" value="ECO:0007669"/>
    <property type="project" value="InterPro"/>
</dbReference>
<dbReference type="InterPro" id="IPR002182">
    <property type="entry name" value="NB-ARC"/>
</dbReference>
<dbReference type="SMART" id="SM00369">
    <property type="entry name" value="LRR_TYP"/>
    <property type="match status" value="4"/>
</dbReference>
<dbReference type="Gene3D" id="1.10.8.430">
    <property type="entry name" value="Helical domain of apoptotic protease-activating factors"/>
    <property type="match status" value="1"/>
</dbReference>
<dbReference type="KEGG" id="dzi:111276209"/>
<dbReference type="RefSeq" id="XP_022717726.1">
    <property type="nucleotide sequence ID" value="XM_022861991.1"/>
</dbReference>
<keyword evidence="4" id="KW-0547">Nucleotide-binding</keyword>
<dbReference type="InterPro" id="IPR032675">
    <property type="entry name" value="LRR_dom_sf"/>
</dbReference>
<gene>
    <name evidence="10" type="primary">LOC111276209</name>
</gene>
<dbReference type="SUPFAM" id="SSF52200">
    <property type="entry name" value="Toll/Interleukin receptor TIR domain"/>
    <property type="match status" value="1"/>
</dbReference>
<dbReference type="Gene3D" id="1.10.10.10">
    <property type="entry name" value="Winged helix-like DNA-binding domain superfamily/Winged helix DNA-binding domain"/>
    <property type="match status" value="1"/>
</dbReference>
<dbReference type="Pfam" id="PF13855">
    <property type="entry name" value="LRR_8"/>
    <property type="match status" value="2"/>
</dbReference>
<dbReference type="Pfam" id="PF23559">
    <property type="entry name" value="WHD_DRP"/>
    <property type="match status" value="1"/>
</dbReference>
<dbReference type="InterPro" id="IPR000157">
    <property type="entry name" value="TIR_dom"/>
</dbReference>
<dbReference type="InterPro" id="IPR058922">
    <property type="entry name" value="WHD_DRP"/>
</dbReference>
<keyword evidence="5" id="KW-0611">Plant defense</keyword>
<keyword evidence="3" id="KW-0677">Repeat</keyword>
<evidence type="ECO:0000313" key="9">
    <source>
        <dbReference type="Proteomes" id="UP000515121"/>
    </source>
</evidence>
<evidence type="ECO:0000313" key="10">
    <source>
        <dbReference type="RefSeq" id="XP_022717726.1"/>
    </source>
</evidence>
<dbReference type="Pfam" id="PF01582">
    <property type="entry name" value="TIR"/>
    <property type="match status" value="1"/>
</dbReference>
<dbReference type="Gene3D" id="3.40.50.300">
    <property type="entry name" value="P-loop containing nucleotide triphosphate hydrolases"/>
    <property type="match status" value="1"/>
</dbReference>
<dbReference type="Gene3D" id="3.40.50.10140">
    <property type="entry name" value="Toll/interleukin-1 receptor homology (TIR) domain"/>
    <property type="match status" value="1"/>
</dbReference>
<evidence type="ECO:0000256" key="6">
    <source>
        <dbReference type="ARBA" id="ARBA00022840"/>
    </source>
</evidence>
<dbReference type="InterPro" id="IPR003591">
    <property type="entry name" value="Leu-rich_rpt_typical-subtyp"/>
</dbReference>
<dbReference type="InterPro" id="IPR027417">
    <property type="entry name" value="P-loop_NTPase"/>
</dbReference>
<evidence type="ECO:0000256" key="4">
    <source>
        <dbReference type="ARBA" id="ARBA00022741"/>
    </source>
</evidence>
<organism evidence="9 10">
    <name type="scientific">Durio zibethinus</name>
    <name type="common">Durian</name>
    <dbReference type="NCBI Taxonomy" id="66656"/>
    <lineage>
        <taxon>Eukaryota</taxon>
        <taxon>Viridiplantae</taxon>
        <taxon>Streptophyta</taxon>
        <taxon>Embryophyta</taxon>
        <taxon>Tracheophyta</taxon>
        <taxon>Spermatophyta</taxon>
        <taxon>Magnoliopsida</taxon>
        <taxon>eudicotyledons</taxon>
        <taxon>Gunneridae</taxon>
        <taxon>Pentapetalae</taxon>
        <taxon>rosids</taxon>
        <taxon>malvids</taxon>
        <taxon>Malvales</taxon>
        <taxon>Malvaceae</taxon>
        <taxon>Helicteroideae</taxon>
        <taxon>Durio</taxon>
    </lineage>
</organism>
<dbReference type="FunFam" id="1.10.8.430:FF:000003">
    <property type="entry name" value="Probable disease resistance protein At5g66910"/>
    <property type="match status" value="1"/>
</dbReference>
<accession>A0A6P5WQD8</accession>
<dbReference type="Gene3D" id="3.80.10.10">
    <property type="entry name" value="Ribonuclease Inhibitor"/>
    <property type="match status" value="2"/>
</dbReference>
<dbReference type="PRINTS" id="PR00364">
    <property type="entry name" value="DISEASERSIST"/>
</dbReference>
<dbReference type="InterPro" id="IPR035897">
    <property type="entry name" value="Toll_tir_struct_dom_sf"/>
</dbReference>
<keyword evidence="2" id="KW-0433">Leucine-rich repeat</keyword>
<evidence type="ECO:0000256" key="3">
    <source>
        <dbReference type="ARBA" id="ARBA00022737"/>
    </source>
</evidence>
<dbReference type="GO" id="GO:0005524">
    <property type="term" value="F:ATP binding"/>
    <property type="evidence" value="ECO:0007669"/>
    <property type="project" value="UniProtKB-KW"/>
</dbReference>
<dbReference type="InterPro" id="IPR042197">
    <property type="entry name" value="Apaf_helical"/>
</dbReference>
<proteinExistence type="inferred from homology"/>
<dbReference type="GO" id="GO:0006952">
    <property type="term" value="P:defense response"/>
    <property type="evidence" value="ECO:0007669"/>
    <property type="project" value="UniProtKB-KW"/>
</dbReference>
<reference evidence="10" key="1">
    <citation type="submission" date="2025-08" db="UniProtKB">
        <authorList>
            <consortium name="RefSeq"/>
        </authorList>
    </citation>
    <scope>IDENTIFICATION</scope>
    <source>
        <tissue evidence="10">Fruit stalk</tissue>
    </source>
</reference>
<keyword evidence="9" id="KW-1185">Reference proteome</keyword>
<dbReference type="Pfam" id="PF00931">
    <property type="entry name" value="NB-ARC"/>
    <property type="match status" value="1"/>
</dbReference>
<dbReference type="OrthoDB" id="1926275at2759"/>
<dbReference type="GeneID" id="111276209"/>
<keyword evidence="6" id="KW-0067">ATP-binding</keyword>
<protein>
    <submittedName>
        <fullName evidence="10">Probable disease resistance protein At1g61300</fullName>
    </submittedName>
</protein>
<evidence type="ECO:0000256" key="5">
    <source>
        <dbReference type="ARBA" id="ARBA00022821"/>
    </source>
</evidence>
<dbReference type="SUPFAM" id="SSF52058">
    <property type="entry name" value="L domain-like"/>
    <property type="match status" value="1"/>
</dbReference>
<dbReference type="FunFam" id="3.40.50.10140:FF:000007">
    <property type="entry name" value="Disease resistance protein (TIR-NBS-LRR class)"/>
    <property type="match status" value="1"/>
</dbReference>
<dbReference type="PROSITE" id="PS50104">
    <property type="entry name" value="TIR"/>
    <property type="match status" value="1"/>
</dbReference>
<dbReference type="InterPro" id="IPR050905">
    <property type="entry name" value="Plant_NBS-LRR"/>
</dbReference>
<dbReference type="InterPro" id="IPR036388">
    <property type="entry name" value="WH-like_DNA-bd_sf"/>
</dbReference>
<keyword evidence="7" id="KW-0520">NAD</keyword>
<dbReference type="GO" id="GO:0043531">
    <property type="term" value="F:ADP binding"/>
    <property type="evidence" value="ECO:0007669"/>
    <property type="project" value="InterPro"/>
</dbReference>
<feature type="domain" description="TIR" evidence="8">
    <location>
        <begin position="52"/>
        <end position="218"/>
    </location>
</feature>
<evidence type="ECO:0000259" key="8">
    <source>
        <dbReference type="PROSITE" id="PS50104"/>
    </source>
</evidence>
<dbReference type="PANTHER" id="PTHR33463:SF187">
    <property type="entry name" value="AND NB-ARC DOMAIN DISEASE RESISTANCE PROTEIN, PUTATIVE-RELATED"/>
    <property type="match status" value="1"/>
</dbReference>
<dbReference type="SMART" id="SM00255">
    <property type="entry name" value="TIR"/>
    <property type="match status" value="1"/>
</dbReference>
<dbReference type="FunFam" id="1.10.10.10:FF:000322">
    <property type="entry name" value="Probable disease resistance protein At1g63360"/>
    <property type="match status" value="1"/>
</dbReference>
<dbReference type="FunFam" id="3.40.50.300:FF:001091">
    <property type="entry name" value="Probable disease resistance protein At1g61300"/>
    <property type="match status" value="1"/>
</dbReference>
<dbReference type="SUPFAM" id="SSF52540">
    <property type="entry name" value="P-loop containing nucleoside triphosphate hydrolases"/>
    <property type="match status" value="1"/>
</dbReference>
<name>A0A6P5WQD8_DURZI</name>
<dbReference type="InterPro" id="IPR001611">
    <property type="entry name" value="Leu-rich_rpt"/>
</dbReference>
<comment type="similarity">
    <text evidence="1">Belongs to the disease resistance NB-LRR family.</text>
</comment>
<dbReference type="InterPro" id="IPR057135">
    <property type="entry name" value="At4g27190-like_LRR"/>
</dbReference>
<evidence type="ECO:0000256" key="7">
    <source>
        <dbReference type="ARBA" id="ARBA00023027"/>
    </source>
</evidence>
<dbReference type="Pfam" id="PF23247">
    <property type="entry name" value="LRR_RPS2"/>
    <property type="match status" value="1"/>
</dbReference>
<evidence type="ECO:0000256" key="2">
    <source>
        <dbReference type="ARBA" id="ARBA00022614"/>
    </source>
</evidence>
<sequence>MFKIDIIKFVYRCITLFFEINGTIQTLQVIVLSSSYSMLTPSSSSSSSIYPLKYDIFLSFSGKDTRMSFTDHLYAALKRYKINTFRDDNNLKRGEEIAPELLKAIGESWGSIIVFSEGYAFSSWCLDELAEIVKQRKERGQQVFPIFYDVEVSDLRHQREKVQQAFAMHEERYKENKDKTQRWRDALSQVANISGWTSKHQYESNFIEDIVKEISAKLVVKKTGKFQDSLVVDDLGRIGQKLSTTTLVGDAAKICMEEICKYLMDDGVSKIGVWGMGGLGKTAVMKHVNNQLLKETEKFNIVIWITVSKEMNIFKIQNSIAKAMQVSLSEVEDEAIRAGFINEMLSQKGKYVLILDDLWDKLSLEEVGIPEPSDGSKLVVTTRSSDVWRCLGCREVQMRTLSKPDAWSLFSQKVGQDVLTDPHLLPIVESVAEECAGLPLAIVTIASSMKGVRDIHEWRNALNELNRHVESVSGVEGKVFQQLQFSYDRLHDQKLKHCFLCCAFYPEDDEIFAFELIDLWVAEGLVEEMDSRQLEVDKGHAILNKLKNSCLIENGTKYPDTVKMHDILRDMALRITSTRPRFLVRAGLRLKEIPKVQEWKEDLEKVSLMLNYELQIPCQISPPRCPKLTTLLLSYCGIKSIPECFFKQMHGLKILGLSGNLIKSLPNSISNLENLTTLLLDECEDLEKVPSFSKLQSLKMLDLRNTKIKDLPHGLERLVNLKYLDLSCTNITEVADGILANFTSLQHLAILNFNEAADRFEGGEEVNRFVRGEEIGRLWKLEYFAGGFYDLNEWNNYIKVLHAPTEGPRQYYIFAGEAPFFIFPSEWKKVIQLNSRNICTDGIKVLSDVEGLGIGECIVDLCEEEAFSSRFILPPHNVFSSLSDLYISDCKNIKKLFSSNWVLQNLQNLKCLSVGHCEDMEEIIAPESESEEEVISAINFTLPKLKELCLGWLPKLKSICSANGVMVCDSIEEITITQCPKLKRLPLYLPLHGDGQPSPPPSLRKISISPLQGQLVEWDQPNAESLLKPYFKW</sequence>
<evidence type="ECO:0000256" key="1">
    <source>
        <dbReference type="ARBA" id="ARBA00008894"/>
    </source>
</evidence>
<dbReference type="AlphaFoldDB" id="A0A6P5WQD8"/>